<evidence type="ECO:0000256" key="1">
    <source>
        <dbReference type="ARBA" id="ARBA00004651"/>
    </source>
</evidence>
<evidence type="ECO:0000256" key="6">
    <source>
        <dbReference type="ARBA" id="ARBA00022989"/>
    </source>
</evidence>
<organism evidence="11 12">
    <name type="scientific">Saccharothrix hoggarensis</name>
    <dbReference type="NCBI Taxonomy" id="913853"/>
    <lineage>
        <taxon>Bacteria</taxon>
        <taxon>Bacillati</taxon>
        <taxon>Actinomycetota</taxon>
        <taxon>Actinomycetes</taxon>
        <taxon>Pseudonocardiales</taxon>
        <taxon>Pseudonocardiaceae</taxon>
        <taxon>Saccharothrix</taxon>
    </lineage>
</organism>
<evidence type="ECO:0000256" key="8">
    <source>
        <dbReference type="SAM" id="MobiDB-lite"/>
    </source>
</evidence>
<keyword evidence="4" id="KW-1003">Cell membrane</keyword>
<feature type="domain" description="ABC transmembrane type-1" evidence="10">
    <location>
        <begin position="82"/>
        <end position="303"/>
    </location>
</feature>
<dbReference type="EMBL" id="JBHTLK010000022">
    <property type="protein sequence ID" value="MFD1146893.1"/>
    <property type="molecule type" value="Genomic_DNA"/>
</dbReference>
<feature type="region of interest" description="Disordered" evidence="8">
    <location>
        <begin position="1"/>
        <end position="25"/>
    </location>
</feature>
<dbReference type="PROSITE" id="PS50928">
    <property type="entry name" value="ABC_TM1"/>
    <property type="match status" value="1"/>
</dbReference>
<feature type="transmembrane region" description="Helical" evidence="9">
    <location>
        <begin position="176"/>
        <end position="194"/>
    </location>
</feature>
<dbReference type="InterPro" id="IPR035906">
    <property type="entry name" value="MetI-like_sf"/>
</dbReference>
<evidence type="ECO:0000313" key="11">
    <source>
        <dbReference type="EMBL" id="MFD1146893.1"/>
    </source>
</evidence>
<evidence type="ECO:0000256" key="2">
    <source>
        <dbReference type="ARBA" id="ARBA00007069"/>
    </source>
</evidence>
<dbReference type="PANTHER" id="PTHR42929">
    <property type="entry name" value="INNER MEMBRANE ABC TRANSPORTER PERMEASE PROTEIN YDCU-RELATED-RELATED"/>
    <property type="match status" value="1"/>
</dbReference>
<comment type="subcellular location">
    <subcellularLocation>
        <location evidence="1">Cell membrane</location>
        <topology evidence="1">Multi-pass membrane protein</topology>
    </subcellularLocation>
</comment>
<proteinExistence type="inferred from homology"/>
<sequence>MVAPVTTGAPDAPSGRRKGADRGPSSTSFPAWLAVVPFLAYVGTFLLYPTVLVLAGAFQDGDGAFTLDNLAGLVGGVYLQAFARSVELSLITALLGAVFGALLSWAVVTGKPDGLLRRVVVAGSGVLAQFGGVPLAFAFLATVGFQGFVTRFLRDGFGVDLFATGAWLFELPGLTLVYTFFQIPLMVIVFLPALDGLRPQWREAVDGLGGSSWTYWRHVGGPILLPAFLGAVLLLFANAFSAYATAAALVSQGSPIVPLQIRGFLTGEVLLGQENLGKALGLGMVVVVGVAMGLYALLQRRVARWQR</sequence>
<feature type="transmembrane region" description="Helical" evidence="9">
    <location>
        <begin position="31"/>
        <end position="58"/>
    </location>
</feature>
<evidence type="ECO:0000256" key="7">
    <source>
        <dbReference type="ARBA" id="ARBA00023136"/>
    </source>
</evidence>
<dbReference type="Gene3D" id="1.10.3720.10">
    <property type="entry name" value="MetI-like"/>
    <property type="match status" value="1"/>
</dbReference>
<protein>
    <submittedName>
        <fullName evidence="11">ABC transporter permease</fullName>
    </submittedName>
</protein>
<dbReference type="RefSeq" id="WP_380721429.1">
    <property type="nucleotide sequence ID" value="NZ_JBHTLK010000022.1"/>
</dbReference>
<accession>A0ABW3QQ25</accession>
<feature type="transmembrane region" description="Helical" evidence="9">
    <location>
        <begin position="120"/>
        <end position="145"/>
    </location>
</feature>
<evidence type="ECO:0000256" key="9">
    <source>
        <dbReference type="SAM" id="Phobius"/>
    </source>
</evidence>
<feature type="transmembrane region" description="Helical" evidence="9">
    <location>
        <begin position="89"/>
        <end position="108"/>
    </location>
</feature>
<evidence type="ECO:0000256" key="3">
    <source>
        <dbReference type="ARBA" id="ARBA00022448"/>
    </source>
</evidence>
<keyword evidence="3" id="KW-0813">Transport</keyword>
<evidence type="ECO:0000256" key="4">
    <source>
        <dbReference type="ARBA" id="ARBA00022475"/>
    </source>
</evidence>
<feature type="transmembrane region" description="Helical" evidence="9">
    <location>
        <begin position="223"/>
        <end position="250"/>
    </location>
</feature>
<evidence type="ECO:0000256" key="5">
    <source>
        <dbReference type="ARBA" id="ARBA00022692"/>
    </source>
</evidence>
<feature type="transmembrane region" description="Helical" evidence="9">
    <location>
        <begin position="279"/>
        <end position="298"/>
    </location>
</feature>
<dbReference type="Proteomes" id="UP001597168">
    <property type="component" value="Unassembled WGS sequence"/>
</dbReference>
<reference evidence="12" key="1">
    <citation type="journal article" date="2019" name="Int. J. Syst. Evol. Microbiol.">
        <title>The Global Catalogue of Microorganisms (GCM) 10K type strain sequencing project: providing services to taxonomists for standard genome sequencing and annotation.</title>
        <authorList>
            <consortium name="The Broad Institute Genomics Platform"/>
            <consortium name="The Broad Institute Genome Sequencing Center for Infectious Disease"/>
            <person name="Wu L."/>
            <person name="Ma J."/>
        </authorList>
    </citation>
    <scope>NUCLEOTIDE SEQUENCE [LARGE SCALE GENOMIC DNA]</scope>
    <source>
        <strain evidence="12">CCUG 60214</strain>
    </source>
</reference>
<feature type="transmembrane region" description="Helical" evidence="9">
    <location>
        <begin position="65"/>
        <end position="83"/>
    </location>
</feature>
<gene>
    <name evidence="11" type="ORF">ACFQ3T_07140</name>
</gene>
<keyword evidence="6 9" id="KW-1133">Transmembrane helix</keyword>
<evidence type="ECO:0000259" key="10">
    <source>
        <dbReference type="PROSITE" id="PS50928"/>
    </source>
</evidence>
<comment type="similarity">
    <text evidence="2">Belongs to the binding-protein-dependent transport system permease family. CysTW subfamily.</text>
</comment>
<dbReference type="InterPro" id="IPR000515">
    <property type="entry name" value="MetI-like"/>
</dbReference>
<keyword evidence="5 9" id="KW-0812">Transmembrane</keyword>
<keyword evidence="12" id="KW-1185">Reference proteome</keyword>
<dbReference type="PANTHER" id="PTHR42929:SF1">
    <property type="entry name" value="INNER MEMBRANE ABC TRANSPORTER PERMEASE PROTEIN YDCU-RELATED"/>
    <property type="match status" value="1"/>
</dbReference>
<name>A0ABW3QQ25_9PSEU</name>
<keyword evidence="7 9" id="KW-0472">Membrane</keyword>
<comment type="caution">
    <text evidence="11">The sequence shown here is derived from an EMBL/GenBank/DDBJ whole genome shotgun (WGS) entry which is preliminary data.</text>
</comment>
<dbReference type="SUPFAM" id="SSF161098">
    <property type="entry name" value="MetI-like"/>
    <property type="match status" value="1"/>
</dbReference>
<evidence type="ECO:0000313" key="12">
    <source>
        <dbReference type="Proteomes" id="UP001597168"/>
    </source>
</evidence>